<sequence>MSTDYDLITIGAGHNGLIASAYVAQAGYRVAVFEEREMVGGAVSTKELFPGYQIDLGGSAHILIRQTPIVEELELEQYGLTYIELDPMFVAPFPDGDVIYFYRDLDRTVDHLERLFPGEGKAYREFVTDWIGFARTMRDIFLTSPSPLELGKQLIRGASSPLPWQEELRHILRPYQEVLGSYFEEEKLRTAIAWMAAQSGPPPTDPLTGPFALWHPLYHEGGVARPKGGSGELTQALKRHIEAHGGDIYTDAPVENILVNHEHAEGIRVNGTSYTSRAVCSATHAKETFDHLLPARHRPDGADGLRIGNGFGAMMRLALDEPVSYAATADDQKARTGLQLLCRDMTQLRAAYGDHLAGRPAQDPPLIAMTFSAADDTLAPPGGEVLWLWGQYFPYELASGRTWPDIAEEVADTLLAQFEQYAPGTRQSIVGQLFQHPEWLEKHLGLYRGNVMHLEMSIDQMFSARPLFGASDYEGPVDDLFLTGASTHPGGGIMGASGRNAARVVLKNVA</sequence>
<accession>A0A9X2RGF8</accession>
<dbReference type="InterPro" id="IPR036188">
    <property type="entry name" value="FAD/NAD-bd_sf"/>
</dbReference>
<organism evidence="5 6">
    <name type="scientific">Salinibacter ruber</name>
    <dbReference type="NCBI Taxonomy" id="146919"/>
    <lineage>
        <taxon>Bacteria</taxon>
        <taxon>Pseudomonadati</taxon>
        <taxon>Rhodothermota</taxon>
        <taxon>Rhodothermia</taxon>
        <taxon>Rhodothermales</taxon>
        <taxon>Salinibacteraceae</taxon>
        <taxon>Salinibacter</taxon>
    </lineage>
</organism>
<evidence type="ECO:0000259" key="4">
    <source>
        <dbReference type="Pfam" id="PF01593"/>
    </source>
</evidence>
<evidence type="ECO:0000256" key="3">
    <source>
        <dbReference type="ARBA" id="ARBA00040298"/>
    </source>
</evidence>
<reference evidence="5" key="1">
    <citation type="submission" date="2022-08" db="EMBL/GenBank/DDBJ databases">
        <title>Genomic Encyclopedia of Type Strains, Phase V (KMG-V): Genome sequencing to study the core and pangenomes of soil and plant-associated prokaryotes.</title>
        <authorList>
            <person name="Whitman W."/>
        </authorList>
    </citation>
    <scope>NUCLEOTIDE SEQUENCE</scope>
    <source>
        <strain evidence="5">SP2016B</strain>
    </source>
</reference>
<dbReference type="RefSeq" id="WP_183989991.1">
    <property type="nucleotide sequence ID" value="NZ_CALTSI010000001.1"/>
</dbReference>
<dbReference type="Gene3D" id="3.50.50.60">
    <property type="entry name" value="FAD/NAD(P)-binding domain"/>
    <property type="match status" value="2"/>
</dbReference>
<dbReference type="PANTHER" id="PTHR10668">
    <property type="entry name" value="PHYTOENE DEHYDROGENASE"/>
    <property type="match status" value="1"/>
</dbReference>
<dbReference type="InterPro" id="IPR002937">
    <property type="entry name" value="Amino_oxidase"/>
</dbReference>
<dbReference type="SUPFAM" id="SSF51905">
    <property type="entry name" value="FAD/NAD(P)-binding domain"/>
    <property type="match status" value="1"/>
</dbReference>
<dbReference type="PANTHER" id="PTHR10668:SF103">
    <property type="entry name" value="PYRIDINE NUCLEOTIDE-DISULFIDE OXIDOREDUCTASE DOMAIN-CONTAINING PROTEIN 2"/>
    <property type="match status" value="1"/>
</dbReference>
<evidence type="ECO:0000313" key="6">
    <source>
        <dbReference type="Proteomes" id="UP001155034"/>
    </source>
</evidence>
<protein>
    <recommendedName>
        <fullName evidence="3">Pyridine nucleotide-disulfide oxidoreductase domain-containing protein 2</fullName>
    </recommendedName>
</protein>
<dbReference type="GO" id="GO:0016491">
    <property type="term" value="F:oxidoreductase activity"/>
    <property type="evidence" value="ECO:0007669"/>
    <property type="project" value="InterPro"/>
</dbReference>
<comment type="function">
    <text evidence="1">Probable oxidoreductase that may play a role as regulator of mitochondrial function.</text>
</comment>
<dbReference type="GO" id="GO:0005829">
    <property type="term" value="C:cytosol"/>
    <property type="evidence" value="ECO:0007669"/>
    <property type="project" value="TreeGrafter"/>
</dbReference>
<name>A0A9X2RGF8_9BACT</name>
<dbReference type="EMBL" id="JANTYZ010000004">
    <property type="protein sequence ID" value="MCS3865401.1"/>
    <property type="molecule type" value="Genomic_DNA"/>
</dbReference>
<feature type="domain" description="Amine oxidase" evidence="4">
    <location>
        <begin position="16"/>
        <end position="506"/>
    </location>
</feature>
<comment type="caution">
    <text evidence="5">The sequence shown here is derived from an EMBL/GenBank/DDBJ whole genome shotgun (WGS) entry which is preliminary data.</text>
</comment>
<dbReference type="AlphaFoldDB" id="A0A9X2RGF8"/>
<comment type="subunit">
    <text evidence="2">Interacts with COX5B; this interaction may contribute to localize PYROXD2 to the inner face of the inner mitochondrial membrane.</text>
</comment>
<evidence type="ECO:0000256" key="2">
    <source>
        <dbReference type="ARBA" id="ARBA00038825"/>
    </source>
</evidence>
<evidence type="ECO:0000256" key="1">
    <source>
        <dbReference type="ARBA" id="ARBA00037217"/>
    </source>
</evidence>
<dbReference type="Pfam" id="PF01593">
    <property type="entry name" value="Amino_oxidase"/>
    <property type="match status" value="1"/>
</dbReference>
<dbReference type="Proteomes" id="UP001155034">
    <property type="component" value="Unassembled WGS sequence"/>
</dbReference>
<proteinExistence type="predicted"/>
<gene>
    <name evidence="5" type="ORF">GGP82_001955</name>
</gene>
<evidence type="ECO:0000313" key="5">
    <source>
        <dbReference type="EMBL" id="MCS3865401.1"/>
    </source>
</evidence>